<keyword evidence="2" id="KW-1185">Reference proteome</keyword>
<gene>
    <name evidence="1" type="ORF">CEPIT_LOCUS20267</name>
</gene>
<organism evidence="1 2">
    <name type="scientific">Cuscuta epithymum</name>
    <dbReference type="NCBI Taxonomy" id="186058"/>
    <lineage>
        <taxon>Eukaryota</taxon>
        <taxon>Viridiplantae</taxon>
        <taxon>Streptophyta</taxon>
        <taxon>Embryophyta</taxon>
        <taxon>Tracheophyta</taxon>
        <taxon>Spermatophyta</taxon>
        <taxon>Magnoliopsida</taxon>
        <taxon>eudicotyledons</taxon>
        <taxon>Gunneridae</taxon>
        <taxon>Pentapetalae</taxon>
        <taxon>asterids</taxon>
        <taxon>lamiids</taxon>
        <taxon>Solanales</taxon>
        <taxon>Convolvulaceae</taxon>
        <taxon>Cuscuteae</taxon>
        <taxon>Cuscuta</taxon>
        <taxon>Cuscuta subgen. Cuscuta</taxon>
    </lineage>
</organism>
<dbReference type="EMBL" id="CAMAPF010000204">
    <property type="protein sequence ID" value="CAH9113383.1"/>
    <property type="molecule type" value="Genomic_DNA"/>
</dbReference>
<reference evidence="1" key="1">
    <citation type="submission" date="2022-07" db="EMBL/GenBank/DDBJ databases">
        <authorList>
            <person name="Macas J."/>
            <person name="Novak P."/>
            <person name="Neumann P."/>
        </authorList>
    </citation>
    <scope>NUCLEOTIDE SEQUENCE</scope>
</reference>
<accession>A0AAV0E4C6</accession>
<protein>
    <submittedName>
        <fullName evidence="1">Uncharacterized protein</fullName>
    </submittedName>
</protein>
<comment type="caution">
    <text evidence="1">The sequence shown here is derived from an EMBL/GenBank/DDBJ whole genome shotgun (WGS) entry which is preliminary data.</text>
</comment>
<dbReference type="AlphaFoldDB" id="A0AAV0E4C6"/>
<dbReference type="Proteomes" id="UP001152523">
    <property type="component" value="Unassembled WGS sequence"/>
</dbReference>
<proteinExistence type="predicted"/>
<evidence type="ECO:0000313" key="1">
    <source>
        <dbReference type="EMBL" id="CAH9113383.1"/>
    </source>
</evidence>
<sequence length="106" mass="12340">MAISGFSPCNERWRNLDLYGYTGTIIQEPPKSFQLYKKLSRSIKKSKMVMIRRMLRKKKKRKSDPSTLICFSEAVGFISIHDNVLVSFVLELIHGDNVDQIEQLIY</sequence>
<name>A0AAV0E4C6_9ASTE</name>
<feature type="non-terminal residue" evidence="1">
    <location>
        <position position="106"/>
    </location>
</feature>
<evidence type="ECO:0000313" key="2">
    <source>
        <dbReference type="Proteomes" id="UP001152523"/>
    </source>
</evidence>